<gene>
    <name evidence="1" type="ORF">CPB84DRAFT_1690770</name>
</gene>
<feature type="non-terminal residue" evidence="1">
    <location>
        <position position="1"/>
    </location>
</feature>
<evidence type="ECO:0000313" key="2">
    <source>
        <dbReference type="Proteomes" id="UP000724874"/>
    </source>
</evidence>
<keyword evidence="2" id="KW-1185">Reference proteome</keyword>
<dbReference type="EMBL" id="JADNYJ010000237">
    <property type="protein sequence ID" value="KAF8873411.1"/>
    <property type="molecule type" value="Genomic_DNA"/>
</dbReference>
<protein>
    <submittedName>
        <fullName evidence="1">Uncharacterized protein</fullName>
    </submittedName>
</protein>
<comment type="caution">
    <text evidence="1">The sequence shown here is derived from an EMBL/GenBank/DDBJ whole genome shotgun (WGS) entry which is preliminary data.</text>
</comment>
<name>A0A9P5NBA3_GYMJU</name>
<reference evidence="1" key="1">
    <citation type="submission" date="2020-11" db="EMBL/GenBank/DDBJ databases">
        <authorList>
            <consortium name="DOE Joint Genome Institute"/>
            <person name="Ahrendt S."/>
            <person name="Riley R."/>
            <person name="Andreopoulos W."/>
            <person name="LaButti K."/>
            <person name="Pangilinan J."/>
            <person name="Ruiz-duenas F.J."/>
            <person name="Barrasa J.M."/>
            <person name="Sanchez-Garcia M."/>
            <person name="Camarero S."/>
            <person name="Miyauchi S."/>
            <person name="Serrano A."/>
            <person name="Linde D."/>
            <person name="Babiker R."/>
            <person name="Drula E."/>
            <person name="Ayuso-Fernandez I."/>
            <person name="Pacheco R."/>
            <person name="Padilla G."/>
            <person name="Ferreira P."/>
            <person name="Barriuso J."/>
            <person name="Kellner H."/>
            <person name="Castanera R."/>
            <person name="Alfaro M."/>
            <person name="Ramirez L."/>
            <person name="Pisabarro A.G."/>
            <person name="Kuo A."/>
            <person name="Tritt A."/>
            <person name="Lipzen A."/>
            <person name="He G."/>
            <person name="Yan M."/>
            <person name="Ng V."/>
            <person name="Cullen D."/>
            <person name="Martin F."/>
            <person name="Rosso M.-N."/>
            <person name="Henrissat B."/>
            <person name="Hibbett D."/>
            <person name="Martinez A.T."/>
            <person name="Grigoriev I.V."/>
        </authorList>
    </citation>
    <scope>NUCLEOTIDE SEQUENCE</scope>
    <source>
        <strain evidence="1">AH 44721</strain>
    </source>
</reference>
<dbReference type="AlphaFoldDB" id="A0A9P5NBA3"/>
<sequence>VVNFLDDYARTKQQPISITFDQITSFIAYASCLKDSILLVQPSTYTIAHLLILSPAIELFLSEACGIPFNCITGFGQHLQMSLGNTQFQFSSLDHDFETAYCKFEHVKGIGEPFSMFF</sequence>
<accession>A0A9P5NBA3</accession>
<dbReference type="Proteomes" id="UP000724874">
    <property type="component" value="Unassembled WGS sequence"/>
</dbReference>
<proteinExistence type="predicted"/>
<organism evidence="1 2">
    <name type="scientific">Gymnopilus junonius</name>
    <name type="common">Spectacular rustgill mushroom</name>
    <name type="synonym">Gymnopilus spectabilis subsp. junonius</name>
    <dbReference type="NCBI Taxonomy" id="109634"/>
    <lineage>
        <taxon>Eukaryota</taxon>
        <taxon>Fungi</taxon>
        <taxon>Dikarya</taxon>
        <taxon>Basidiomycota</taxon>
        <taxon>Agaricomycotina</taxon>
        <taxon>Agaricomycetes</taxon>
        <taxon>Agaricomycetidae</taxon>
        <taxon>Agaricales</taxon>
        <taxon>Agaricineae</taxon>
        <taxon>Hymenogastraceae</taxon>
        <taxon>Gymnopilus</taxon>
    </lineage>
</organism>
<evidence type="ECO:0000313" key="1">
    <source>
        <dbReference type="EMBL" id="KAF8873411.1"/>
    </source>
</evidence>
<dbReference type="OrthoDB" id="2971810at2759"/>